<evidence type="ECO:0000313" key="1">
    <source>
        <dbReference type="EMBL" id="EOA18462.1"/>
    </source>
</evidence>
<keyword evidence="2" id="KW-1185">Reference proteome</keyword>
<dbReference type="Proteomes" id="UP000029121">
    <property type="component" value="Unassembled WGS sequence"/>
</dbReference>
<name>R0F949_9BRAS</name>
<dbReference type="EMBL" id="KB870811">
    <property type="protein sequence ID" value="EOA18462.1"/>
    <property type="molecule type" value="Genomic_DNA"/>
</dbReference>
<reference evidence="2" key="1">
    <citation type="journal article" date="2013" name="Nat. Genet.">
        <title>The Capsella rubella genome and the genomic consequences of rapid mating system evolution.</title>
        <authorList>
            <person name="Slotte T."/>
            <person name="Hazzouri K.M."/>
            <person name="Agren J.A."/>
            <person name="Koenig D."/>
            <person name="Maumus F."/>
            <person name="Guo Y.L."/>
            <person name="Steige K."/>
            <person name="Platts A.E."/>
            <person name="Escobar J.S."/>
            <person name="Newman L.K."/>
            <person name="Wang W."/>
            <person name="Mandakova T."/>
            <person name="Vello E."/>
            <person name="Smith L.M."/>
            <person name="Henz S.R."/>
            <person name="Steffen J."/>
            <person name="Takuno S."/>
            <person name="Brandvain Y."/>
            <person name="Coop G."/>
            <person name="Andolfatto P."/>
            <person name="Hu T.T."/>
            <person name="Blanchette M."/>
            <person name="Clark R.M."/>
            <person name="Quesneville H."/>
            <person name="Nordborg M."/>
            <person name="Gaut B.S."/>
            <person name="Lysak M.A."/>
            <person name="Jenkins J."/>
            <person name="Grimwood J."/>
            <person name="Chapman J."/>
            <person name="Prochnik S."/>
            <person name="Shu S."/>
            <person name="Rokhsar D."/>
            <person name="Schmutz J."/>
            <person name="Weigel D."/>
            <person name="Wright S.I."/>
        </authorList>
    </citation>
    <scope>NUCLEOTIDE SEQUENCE [LARGE SCALE GENOMIC DNA]</scope>
    <source>
        <strain evidence="2">cv. Monte Gargano</strain>
    </source>
</reference>
<gene>
    <name evidence="1" type="ORF">CARUB_v10007008mg</name>
</gene>
<sequence>MHREDKKDLLKIVDIMHNLQCLQRKLAKLDK</sequence>
<proteinExistence type="predicted"/>
<dbReference type="AlphaFoldDB" id="R0F949"/>
<evidence type="ECO:0000313" key="2">
    <source>
        <dbReference type="Proteomes" id="UP000029121"/>
    </source>
</evidence>
<protein>
    <submittedName>
        <fullName evidence="1">Uncharacterized protein</fullName>
    </submittedName>
</protein>
<accession>R0F949</accession>
<organism evidence="1 2">
    <name type="scientific">Capsella rubella</name>
    <dbReference type="NCBI Taxonomy" id="81985"/>
    <lineage>
        <taxon>Eukaryota</taxon>
        <taxon>Viridiplantae</taxon>
        <taxon>Streptophyta</taxon>
        <taxon>Embryophyta</taxon>
        <taxon>Tracheophyta</taxon>
        <taxon>Spermatophyta</taxon>
        <taxon>Magnoliopsida</taxon>
        <taxon>eudicotyledons</taxon>
        <taxon>Gunneridae</taxon>
        <taxon>Pentapetalae</taxon>
        <taxon>rosids</taxon>
        <taxon>malvids</taxon>
        <taxon>Brassicales</taxon>
        <taxon>Brassicaceae</taxon>
        <taxon>Camelineae</taxon>
        <taxon>Capsella</taxon>
    </lineage>
</organism>